<dbReference type="PROSITE" id="PS50850">
    <property type="entry name" value="MFS"/>
    <property type="match status" value="1"/>
</dbReference>
<evidence type="ECO:0000256" key="1">
    <source>
        <dbReference type="ARBA" id="ARBA00004141"/>
    </source>
</evidence>
<dbReference type="GO" id="GO:0022857">
    <property type="term" value="F:transmembrane transporter activity"/>
    <property type="evidence" value="ECO:0007669"/>
    <property type="project" value="InterPro"/>
</dbReference>
<dbReference type="FunFam" id="1.20.1250.20:FF:000413">
    <property type="entry name" value="Karmoisin, isoform B"/>
    <property type="match status" value="1"/>
</dbReference>
<feature type="transmembrane region" description="Helical" evidence="2">
    <location>
        <begin position="161"/>
        <end position="181"/>
    </location>
</feature>
<evidence type="ECO:0000313" key="4">
    <source>
        <dbReference type="EMBL" id="KYQ47579.1"/>
    </source>
</evidence>
<keyword evidence="2" id="KW-0812">Transmembrane</keyword>
<dbReference type="EMBL" id="KQ983089">
    <property type="protein sequence ID" value="KYQ47579.1"/>
    <property type="molecule type" value="Genomic_DNA"/>
</dbReference>
<keyword evidence="5" id="KW-1185">Reference proteome</keyword>
<feature type="transmembrane region" description="Helical" evidence="2">
    <location>
        <begin position="246"/>
        <end position="265"/>
    </location>
</feature>
<dbReference type="STRING" id="64791.A0A151WI84"/>
<feature type="transmembrane region" description="Helical" evidence="2">
    <location>
        <begin position="335"/>
        <end position="351"/>
    </location>
</feature>
<feature type="transmembrane region" description="Helical" evidence="2">
    <location>
        <begin position="490"/>
        <end position="509"/>
    </location>
</feature>
<dbReference type="Gene3D" id="1.20.1250.20">
    <property type="entry name" value="MFS general substrate transporter like domains"/>
    <property type="match status" value="2"/>
</dbReference>
<comment type="subcellular location">
    <subcellularLocation>
        <location evidence="1">Membrane</location>
        <topology evidence="1">Multi-pass membrane protein</topology>
    </subcellularLocation>
</comment>
<feature type="transmembrane region" description="Helical" evidence="2">
    <location>
        <begin position="571"/>
        <end position="596"/>
    </location>
</feature>
<dbReference type="SUPFAM" id="SSF103473">
    <property type="entry name" value="MFS general substrate transporter"/>
    <property type="match status" value="1"/>
</dbReference>
<feature type="domain" description="Major facilitator superfamily (MFS) profile" evidence="3">
    <location>
        <begin position="117"/>
        <end position="514"/>
    </location>
</feature>
<proteinExistence type="predicted"/>
<reference evidence="4 5" key="1">
    <citation type="submission" date="2015-09" db="EMBL/GenBank/DDBJ databases">
        <title>Trachymyrmex zeteki WGS genome.</title>
        <authorList>
            <person name="Nygaard S."/>
            <person name="Hu H."/>
            <person name="Boomsma J."/>
            <person name="Zhang G."/>
        </authorList>
    </citation>
    <scope>NUCLEOTIDE SEQUENCE [LARGE SCALE GENOMIC DNA]</scope>
    <source>
        <strain evidence="4">Tzet28-1</strain>
        <tissue evidence="4">Whole body</tissue>
    </source>
</reference>
<dbReference type="GO" id="GO:0016020">
    <property type="term" value="C:membrane"/>
    <property type="evidence" value="ECO:0007669"/>
    <property type="project" value="UniProtKB-SubCell"/>
</dbReference>
<accession>A0A151WI84</accession>
<protein>
    <submittedName>
        <fullName evidence="4">Monocarboxylate transporter 10</fullName>
    </submittedName>
</protein>
<sequence length="688" mass="75744">MAIGEEAGNGDISGFGLEDNATGSIRIINRTTADDPIGTSSHVQADLDNFDSGNPLLAESAAVTIDAPIGKLRRLHKMENAVADGSVMCRKGDFDDENHANEPTNTIIEPPDGGLRAWMIMIGSFTINGVLFSIINSYSLIYQELQKRLIEAGETEVSSKAALVGSLTIGTTFFLSPVAGILTDKFGIQTTTFVGGVIASVGLLLSSLLTAKVELLFLTYGVMYGLGASLAYTPSLAILGHYFKKYLGLVNGIVTAGSSIFTTLLPSLMEVLILRLGLEGTLRSLAVLTAIVMACAILFKPIPLTSQGDKSHKKKSLRNHLKEFVNVSIWKKKRYVVWAISIPLALFGYFVPYVHIGKFVTMTFKDSDSKLPVMCIGITSGIGRLIFGYIADLPKVNRIFLQQISFVSIGILTMLLPVTKSFLMLLIISLGMGLFDGCFISLLGPIAFDICGRSGATQAIGFLLGMCSIPLTVGPPIAGLLYDHTGTYDLPFLLAGVPPIIGALTMFLIRCVKENNEGSLNDSENIPSKTDCQNEFLYNFSEFLLYNFIIFSHFLYELEHFSENLHLFSEFFIYVTYEISIYSVLYLLIFKYILYFKIIKFAARMKNSDFSPAVIIEQTCKSGVQEKYSTMCKSLPPSRQCYRVKQPVKLQNCSACNSYSNYCRYLESEPLLYGERISRCPNINFSYN</sequence>
<evidence type="ECO:0000313" key="5">
    <source>
        <dbReference type="Proteomes" id="UP000075809"/>
    </source>
</evidence>
<feature type="transmembrane region" description="Helical" evidence="2">
    <location>
        <begin position="217"/>
        <end position="239"/>
    </location>
</feature>
<feature type="transmembrane region" description="Helical" evidence="2">
    <location>
        <begin position="536"/>
        <end position="556"/>
    </location>
</feature>
<feature type="transmembrane region" description="Helical" evidence="2">
    <location>
        <begin position="117"/>
        <end position="141"/>
    </location>
</feature>
<keyword evidence="2" id="KW-0472">Membrane</keyword>
<keyword evidence="2" id="KW-1133">Transmembrane helix</keyword>
<feature type="transmembrane region" description="Helical" evidence="2">
    <location>
        <begin position="422"/>
        <end position="448"/>
    </location>
</feature>
<evidence type="ECO:0000259" key="3">
    <source>
        <dbReference type="PROSITE" id="PS50850"/>
    </source>
</evidence>
<organism evidence="4 5">
    <name type="scientific">Mycetomoellerius zeteki</name>
    <dbReference type="NCBI Taxonomy" id="64791"/>
    <lineage>
        <taxon>Eukaryota</taxon>
        <taxon>Metazoa</taxon>
        <taxon>Ecdysozoa</taxon>
        <taxon>Arthropoda</taxon>
        <taxon>Hexapoda</taxon>
        <taxon>Insecta</taxon>
        <taxon>Pterygota</taxon>
        <taxon>Neoptera</taxon>
        <taxon>Endopterygota</taxon>
        <taxon>Hymenoptera</taxon>
        <taxon>Apocrita</taxon>
        <taxon>Aculeata</taxon>
        <taxon>Formicoidea</taxon>
        <taxon>Formicidae</taxon>
        <taxon>Myrmicinae</taxon>
        <taxon>Mycetomoellerius</taxon>
    </lineage>
</organism>
<dbReference type="InterPro" id="IPR036259">
    <property type="entry name" value="MFS_trans_sf"/>
</dbReference>
<evidence type="ECO:0000256" key="2">
    <source>
        <dbReference type="SAM" id="Phobius"/>
    </source>
</evidence>
<dbReference type="PANTHER" id="PTHR11360:SF312">
    <property type="entry name" value="KARMOISIN, ISOFORM B"/>
    <property type="match status" value="1"/>
</dbReference>
<feature type="transmembrane region" description="Helical" evidence="2">
    <location>
        <begin position="193"/>
        <end position="211"/>
    </location>
</feature>
<feature type="transmembrane region" description="Helical" evidence="2">
    <location>
        <begin position="285"/>
        <end position="305"/>
    </location>
</feature>
<dbReference type="InterPro" id="IPR020846">
    <property type="entry name" value="MFS_dom"/>
</dbReference>
<dbReference type="AlphaFoldDB" id="A0A151WI84"/>
<feature type="transmembrane region" description="Helical" evidence="2">
    <location>
        <begin position="460"/>
        <end position="478"/>
    </location>
</feature>
<feature type="transmembrane region" description="Helical" evidence="2">
    <location>
        <begin position="399"/>
        <end position="416"/>
    </location>
</feature>
<dbReference type="PANTHER" id="PTHR11360">
    <property type="entry name" value="MONOCARBOXYLATE TRANSPORTER"/>
    <property type="match status" value="1"/>
</dbReference>
<dbReference type="InterPro" id="IPR050327">
    <property type="entry name" value="Proton-linked_MCT"/>
</dbReference>
<dbReference type="InterPro" id="IPR011701">
    <property type="entry name" value="MFS"/>
</dbReference>
<dbReference type="Pfam" id="PF07690">
    <property type="entry name" value="MFS_1"/>
    <property type="match status" value="1"/>
</dbReference>
<dbReference type="Proteomes" id="UP000075809">
    <property type="component" value="Unassembled WGS sequence"/>
</dbReference>
<gene>
    <name evidence="4" type="ORF">ALC60_13334</name>
</gene>
<name>A0A151WI84_9HYME</name>